<dbReference type="InterPro" id="IPR002477">
    <property type="entry name" value="Peptidoglycan-bd-like"/>
</dbReference>
<keyword evidence="7" id="KW-0961">Cell wall biogenesis/degradation</keyword>
<evidence type="ECO:0000256" key="7">
    <source>
        <dbReference type="ARBA" id="ARBA00023316"/>
    </source>
</evidence>
<dbReference type="AlphaFoldDB" id="A0A1W2BQ85"/>
<keyword evidence="3" id="KW-0309">Germination</keyword>
<name>A0A1W2BQ85_9FIRM</name>
<dbReference type="RefSeq" id="WP_084234985.1">
    <property type="nucleotide sequence ID" value="NZ_FWXW01000006.1"/>
</dbReference>
<keyword evidence="6" id="KW-0749">Sporulation</keyword>
<dbReference type="STRING" id="1122930.SAMN02745168_2306"/>
<dbReference type="Pfam" id="PF07486">
    <property type="entry name" value="Hydrolase_2"/>
    <property type="match status" value="1"/>
</dbReference>
<evidence type="ECO:0000256" key="3">
    <source>
        <dbReference type="ARBA" id="ARBA00022544"/>
    </source>
</evidence>
<gene>
    <name evidence="11" type="ORF">SAMN02745168_2306</name>
</gene>
<dbReference type="GO" id="GO:0009847">
    <property type="term" value="P:spore germination"/>
    <property type="evidence" value="ECO:0007669"/>
    <property type="project" value="UniProtKB-UniRule"/>
</dbReference>
<evidence type="ECO:0000313" key="11">
    <source>
        <dbReference type="EMBL" id="SMC75117.1"/>
    </source>
</evidence>
<feature type="domain" description="Cell wall hydrolase SleB" evidence="10">
    <location>
        <begin position="125"/>
        <end position="223"/>
    </location>
</feature>
<sequence>MQRRRKSATVLAGLFITSILTVSLIQMIPAAAAVSYRMGSSGTVVKEIQTRLKNWGYYTGDVDGIYGSKTVAAIKYFQSKNGLTQDGIAGPATLEKLGVSAASSASARSNSEYLLARVISAEARGETYRGQVAIGAVILNRVDHPSFPNTIAGVVYQPGAFTCMSDGQFNQPVADSAIRAAREALNGTDPSGGAIYYFNPDTATSAWIWSRPLIVVIGNHRFCS</sequence>
<dbReference type="Gene3D" id="6.20.240.60">
    <property type="match status" value="1"/>
</dbReference>
<dbReference type="Pfam" id="PF01471">
    <property type="entry name" value="PG_binding_1"/>
    <property type="match status" value="1"/>
</dbReference>
<dbReference type="NCBIfam" id="TIGR02869">
    <property type="entry name" value="spore_SleB"/>
    <property type="match status" value="1"/>
</dbReference>
<proteinExistence type="inferred from homology"/>
<evidence type="ECO:0000256" key="4">
    <source>
        <dbReference type="ARBA" id="ARBA00022729"/>
    </source>
</evidence>
<dbReference type="GO" id="GO:0016787">
    <property type="term" value="F:hydrolase activity"/>
    <property type="evidence" value="ECO:0007669"/>
    <property type="project" value="UniProtKB-KW"/>
</dbReference>
<dbReference type="GO" id="GO:0071555">
    <property type="term" value="P:cell wall organization"/>
    <property type="evidence" value="ECO:0007669"/>
    <property type="project" value="UniProtKB-KW"/>
</dbReference>
<evidence type="ECO:0000256" key="2">
    <source>
        <dbReference type="ARBA" id="ARBA00018364"/>
    </source>
</evidence>
<dbReference type="GO" id="GO:0030435">
    <property type="term" value="P:sporulation resulting in formation of a cellular spore"/>
    <property type="evidence" value="ECO:0007669"/>
    <property type="project" value="UniProtKB-KW"/>
</dbReference>
<organism evidence="11 12">
    <name type="scientific">Papillibacter cinnamivorans DSM 12816</name>
    <dbReference type="NCBI Taxonomy" id="1122930"/>
    <lineage>
        <taxon>Bacteria</taxon>
        <taxon>Bacillati</taxon>
        <taxon>Bacillota</taxon>
        <taxon>Clostridia</taxon>
        <taxon>Eubacteriales</taxon>
        <taxon>Oscillospiraceae</taxon>
        <taxon>Papillibacter</taxon>
    </lineage>
</organism>
<evidence type="ECO:0000259" key="10">
    <source>
        <dbReference type="Pfam" id="PF07486"/>
    </source>
</evidence>
<reference evidence="11 12" key="1">
    <citation type="submission" date="2017-04" db="EMBL/GenBank/DDBJ databases">
        <authorList>
            <person name="Afonso C.L."/>
            <person name="Miller P.J."/>
            <person name="Scott M.A."/>
            <person name="Spackman E."/>
            <person name="Goraichik I."/>
            <person name="Dimitrov K.M."/>
            <person name="Suarez D.L."/>
            <person name="Swayne D.E."/>
        </authorList>
    </citation>
    <scope>NUCLEOTIDE SEQUENCE [LARGE SCALE GENOMIC DNA]</scope>
    <source>
        <strain evidence="11 12">DSM 12816</strain>
    </source>
</reference>
<dbReference type="InterPro" id="IPR036365">
    <property type="entry name" value="PGBD-like_sf"/>
</dbReference>
<dbReference type="Proteomes" id="UP000192790">
    <property type="component" value="Unassembled WGS sequence"/>
</dbReference>
<accession>A0A1W2BQ85</accession>
<evidence type="ECO:0000256" key="6">
    <source>
        <dbReference type="ARBA" id="ARBA00022969"/>
    </source>
</evidence>
<protein>
    <recommendedName>
        <fullName evidence="2 8">Spore cortex-lytic enzyme</fullName>
    </recommendedName>
</protein>
<dbReference type="SUPFAM" id="SSF47090">
    <property type="entry name" value="PGBD-like"/>
    <property type="match status" value="1"/>
</dbReference>
<feature type="domain" description="Peptidoglycan binding-like" evidence="9">
    <location>
        <begin position="42"/>
        <end position="97"/>
    </location>
</feature>
<dbReference type="InterPro" id="IPR042047">
    <property type="entry name" value="SleB_dom1"/>
</dbReference>
<dbReference type="InterPro" id="IPR014224">
    <property type="entry name" value="Spore_cortex_SleB"/>
</dbReference>
<keyword evidence="4" id="KW-0732">Signal</keyword>
<dbReference type="Gene3D" id="1.10.101.10">
    <property type="entry name" value="PGBD-like superfamily/PGBD"/>
    <property type="match status" value="1"/>
</dbReference>
<dbReference type="OrthoDB" id="9785345at2"/>
<keyword evidence="5" id="KW-0378">Hydrolase</keyword>
<dbReference type="Gene3D" id="1.10.10.2520">
    <property type="entry name" value="Cell wall hydrolase SleB, domain 1"/>
    <property type="match status" value="1"/>
</dbReference>
<dbReference type="InterPro" id="IPR036366">
    <property type="entry name" value="PGBDSf"/>
</dbReference>
<evidence type="ECO:0000256" key="1">
    <source>
        <dbReference type="ARBA" id="ARBA00007010"/>
    </source>
</evidence>
<evidence type="ECO:0000259" key="9">
    <source>
        <dbReference type="Pfam" id="PF01471"/>
    </source>
</evidence>
<dbReference type="InterPro" id="IPR011105">
    <property type="entry name" value="Cell_wall_hydrolase_SleB"/>
</dbReference>
<evidence type="ECO:0000256" key="8">
    <source>
        <dbReference type="NCBIfam" id="TIGR02869"/>
    </source>
</evidence>
<evidence type="ECO:0000256" key="5">
    <source>
        <dbReference type="ARBA" id="ARBA00022801"/>
    </source>
</evidence>
<keyword evidence="12" id="KW-1185">Reference proteome</keyword>
<comment type="similarity">
    <text evidence="1">Belongs to the SleB family.</text>
</comment>
<dbReference type="EMBL" id="FWXW01000006">
    <property type="protein sequence ID" value="SMC75117.1"/>
    <property type="molecule type" value="Genomic_DNA"/>
</dbReference>
<evidence type="ECO:0000313" key="12">
    <source>
        <dbReference type="Proteomes" id="UP000192790"/>
    </source>
</evidence>